<dbReference type="RefSeq" id="WP_135623266.1">
    <property type="nucleotide sequence ID" value="NZ_RQGD01000022.1"/>
</dbReference>
<evidence type="ECO:0000313" key="2">
    <source>
        <dbReference type="Proteomes" id="UP000297693"/>
    </source>
</evidence>
<protein>
    <recommendedName>
        <fullName evidence="3">HEAT repeat domain-containing protein</fullName>
    </recommendedName>
</protein>
<sequence>MSTALKSLPSSPLESIEILKSEMDLPIWETRLVEMMKLASKGDKNTWTLVYQLVREADSGRLSWGYHKAILSGLIYLLSYVGDSKSYRILVNYVKNLDRPIPIGALELISDMLPTFPELDIKEIFEIAAHNDELKSAFGVMALTKLTLENRLTDNEKIKTKEFLATYKNQKYFLSDIIETTLEFLSEEDHSPSDFLNELEGL</sequence>
<keyword evidence="2" id="KW-1185">Reference proteome</keyword>
<dbReference type="AlphaFoldDB" id="A0A4R9K4B7"/>
<evidence type="ECO:0008006" key="3">
    <source>
        <dbReference type="Google" id="ProtNLM"/>
    </source>
</evidence>
<evidence type="ECO:0000313" key="1">
    <source>
        <dbReference type="EMBL" id="TGL60341.1"/>
    </source>
</evidence>
<accession>A0A4R9K4B7</accession>
<gene>
    <name evidence="1" type="ORF">EHQ58_07550</name>
</gene>
<dbReference type="EMBL" id="RQGD01000022">
    <property type="protein sequence ID" value="TGL60341.1"/>
    <property type="molecule type" value="Genomic_DNA"/>
</dbReference>
<proteinExistence type="predicted"/>
<reference evidence="1" key="1">
    <citation type="journal article" date="2019" name="PLoS Negl. Trop. Dis.">
        <title>Revisiting the worldwide diversity of Leptospira species in the environment.</title>
        <authorList>
            <person name="Vincent A.T."/>
            <person name="Schiettekatte O."/>
            <person name="Bourhy P."/>
            <person name="Veyrier F.J."/>
            <person name="Picardeau M."/>
        </authorList>
    </citation>
    <scope>NUCLEOTIDE SEQUENCE [LARGE SCALE GENOMIC DNA]</scope>
    <source>
        <strain evidence="1">201702476</strain>
    </source>
</reference>
<comment type="caution">
    <text evidence="1">The sequence shown here is derived from an EMBL/GenBank/DDBJ whole genome shotgun (WGS) entry which is preliminary data.</text>
</comment>
<dbReference type="OrthoDB" id="335697at2"/>
<name>A0A4R9K4B7_9LEPT</name>
<dbReference type="Proteomes" id="UP000297693">
    <property type="component" value="Unassembled WGS sequence"/>
</dbReference>
<organism evidence="1 2">
    <name type="scientific">Leptospira ognonensis</name>
    <dbReference type="NCBI Taxonomy" id="2484945"/>
    <lineage>
        <taxon>Bacteria</taxon>
        <taxon>Pseudomonadati</taxon>
        <taxon>Spirochaetota</taxon>
        <taxon>Spirochaetia</taxon>
        <taxon>Leptospirales</taxon>
        <taxon>Leptospiraceae</taxon>
        <taxon>Leptospira</taxon>
    </lineage>
</organism>